<dbReference type="PANTHER" id="PTHR47767:SF1">
    <property type="entry name" value="ADHESION G PROTEIN-COUPLED RECEPTOR G7"/>
    <property type="match status" value="1"/>
</dbReference>
<evidence type="ECO:0000313" key="1">
    <source>
        <dbReference type="EMBL" id="PIK59211.1"/>
    </source>
</evidence>
<keyword evidence="2" id="KW-1185">Reference proteome</keyword>
<dbReference type="InterPro" id="IPR053066">
    <property type="entry name" value="ADGR_G7"/>
</dbReference>
<sequence length="236" mass="26462">MVVPSTEKAKGEDIPVYVKAAEMSEDNLRVWVSNKDYQSLLIDNQTASWNVVQNNSKESIVVETTVRSGYHVISSCNANSKLLVILNKELYAAYDFNTDIFMKSARLKCSLILVFNLHFELLLLEHLSTQPKYVVNYHQIVSNLWQKGFAHEDGWEEPVLTNCYTPEDAAEEIERIANTTVTEQNVDEVASDLALVTTQTEDLDVSEVEDVAESLDEIANADSSSPDVTNILNLSQ</sequence>
<organism evidence="1 2">
    <name type="scientific">Stichopus japonicus</name>
    <name type="common">Sea cucumber</name>
    <dbReference type="NCBI Taxonomy" id="307972"/>
    <lineage>
        <taxon>Eukaryota</taxon>
        <taxon>Metazoa</taxon>
        <taxon>Echinodermata</taxon>
        <taxon>Eleutherozoa</taxon>
        <taxon>Echinozoa</taxon>
        <taxon>Holothuroidea</taxon>
        <taxon>Aspidochirotacea</taxon>
        <taxon>Aspidochirotida</taxon>
        <taxon>Stichopodidae</taxon>
        <taxon>Apostichopus</taxon>
    </lineage>
</organism>
<accession>A0A2G8LG36</accession>
<evidence type="ECO:0000313" key="2">
    <source>
        <dbReference type="Proteomes" id="UP000230750"/>
    </source>
</evidence>
<comment type="caution">
    <text evidence="1">The sequence shown here is derived from an EMBL/GenBank/DDBJ whole genome shotgun (WGS) entry which is preliminary data.</text>
</comment>
<protein>
    <submittedName>
        <fullName evidence="1">Putative G-protein coupled receptor</fullName>
    </submittedName>
</protein>
<dbReference type="PANTHER" id="PTHR47767">
    <property type="entry name" value="ADHESION G PROTEIN-COUPLED RECEPTOR G7"/>
    <property type="match status" value="1"/>
</dbReference>
<name>A0A2G8LG36_STIJA</name>
<keyword evidence="1" id="KW-0675">Receptor</keyword>
<dbReference type="Proteomes" id="UP000230750">
    <property type="component" value="Unassembled WGS sequence"/>
</dbReference>
<reference evidence="1 2" key="1">
    <citation type="journal article" date="2017" name="PLoS Biol.">
        <title>The sea cucumber genome provides insights into morphological evolution and visceral regeneration.</title>
        <authorList>
            <person name="Zhang X."/>
            <person name="Sun L."/>
            <person name="Yuan J."/>
            <person name="Sun Y."/>
            <person name="Gao Y."/>
            <person name="Zhang L."/>
            <person name="Li S."/>
            <person name="Dai H."/>
            <person name="Hamel J.F."/>
            <person name="Liu C."/>
            <person name="Yu Y."/>
            <person name="Liu S."/>
            <person name="Lin W."/>
            <person name="Guo K."/>
            <person name="Jin S."/>
            <person name="Xu P."/>
            <person name="Storey K.B."/>
            <person name="Huan P."/>
            <person name="Zhang T."/>
            <person name="Zhou Y."/>
            <person name="Zhang J."/>
            <person name="Lin C."/>
            <person name="Li X."/>
            <person name="Xing L."/>
            <person name="Huo D."/>
            <person name="Sun M."/>
            <person name="Wang L."/>
            <person name="Mercier A."/>
            <person name="Li F."/>
            <person name="Yang H."/>
            <person name="Xiang J."/>
        </authorList>
    </citation>
    <scope>NUCLEOTIDE SEQUENCE [LARGE SCALE GENOMIC DNA]</scope>
    <source>
        <strain evidence="1">Shaxun</strain>
        <tissue evidence="1">Muscle</tissue>
    </source>
</reference>
<gene>
    <name evidence="1" type="ORF">BSL78_03850</name>
</gene>
<proteinExistence type="predicted"/>
<dbReference type="AlphaFoldDB" id="A0A2G8LG36"/>
<dbReference type="EMBL" id="MRZV01000089">
    <property type="protein sequence ID" value="PIK59211.1"/>
    <property type="molecule type" value="Genomic_DNA"/>
</dbReference>